<evidence type="ECO:0000313" key="1">
    <source>
        <dbReference type="EMBL" id="KAJ8124711.1"/>
    </source>
</evidence>
<keyword evidence="2" id="KW-1185">Reference proteome</keyword>
<evidence type="ECO:0000313" key="2">
    <source>
        <dbReference type="Proteomes" id="UP001153332"/>
    </source>
</evidence>
<accession>A0ACC2JBB9</accession>
<organism evidence="1 2">
    <name type="scientific">Lasiodiplodia mahajangana</name>
    <dbReference type="NCBI Taxonomy" id="1108764"/>
    <lineage>
        <taxon>Eukaryota</taxon>
        <taxon>Fungi</taxon>
        <taxon>Dikarya</taxon>
        <taxon>Ascomycota</taxon>
        <taxon>Pezizomycotina</taxon>
        <taxon>Dothideomycetes</taxon>
        <taxon>Dothideomycetes incertae sedis</taxon>
        <taxon>Botryosphaeriales</taxon>
        <taxon>Botryosphaeriaceae</taxon>
        <taxon>Lasiodiplodia</taxon>
    </lineage>
</organism>
<reference evidence="1" key="1">
    <citation type="submission" date="2022-12" db="EMBL/GenBank/DDBJ databases">
        <title>Genome Sequence of Lasiodiplodia mahajangana.</title>
        <authorList>
            <person name="Buettner E."/>
        </authorList>
    </citation>
    <scope>NUCLEOTIDE SEQUENCE</scope>
    <source>
        <strain evidence="1">VT137</strain>
    </source>
</reference>
<name>A0ACC2JBB9_9PEZI</name>
<protein>
    <submittedName>
        <fullName evidence="1">Uncharacterized protein</fullName>
    </submittedName>
</protein>
<sequence length="79" mass="8113">MRVMHSSFGRTEALLLPSERVREAGAAIAVVVAPAAVISCDKAHLAAPLVGSDAGSSLGAGAGVGIWTWGFSPYQYDQL</sequence>
<gene>
    <name evidence="1" type="ORF">O1611_g8929</name>
</gene>
<comment type="caution">
    <text evidence="1">The sequence shown here is derived from an EMBL/GenBank/DDBJ whole genome shotgun (WGS) entry which is preliminary data.</text>
</comment>
<dbReference type="Proteomes" id="UP001153332">
    <property type="component" value="Unassembled WGS sequence"/>
</dbReference>
<dbReference type="EMBL" id="JAPUUL010002826">
    <property type="protein sequence ID" value="KAJ8124711.1"/>
    <property type="molecule type" value="Genomic_DNA"/>
</dbReference>
<proteinExistence type="predicted"/>